<comment type="similarity">
    <text evidence="1">Belongs to the neurochondrin family.</text>
</comment>
<dbReference type="EMBL" id="GFDF01010535">
    <property type="protein sequence ID" value="JAV03549.1"/>
    <property type="molecule type" value="Transcribed_RNA"/>
</dbReference>
<dbReference type="GO" id="GO:0030425">
    <property type="term" value="C:dendrite"/>
    <property type="evidence" value="ECO:0007669"/>
    <property type="project" value="TreeGrafter"/>
</dbReference>
<evidence type="ECO:0000313" key="3">
    <source>
        <dbReference type="EMBL" id="JAV03549.1"/>
    </source>
</evidence>
<dbReference type="PANTHER" id="PTHR13109">
    <property type="entry name" value="NEUROCHONDRIN"/>
    <property type="match status" value="1"/>
</dbReference>
<dbReference type="AlphaFoldDB" id="A0A1L8DAR4"/>
<evidence type="ECO:0000256" key="2">
    <source>
        <dbReference type="SAM" id="MobiDB-lite"/>
    </source>
</evidence>
<dbReference type="InterPro" id="IPR016024">
    <property type="entry name" value="ARM-type_fold"/>
</dbReference>
<proteinExistence type="inferred from homology"/>
<reference evidence="3" key="1">
    <citation type="submission" date="2016-12" db="EMBL/GenBank/DDBJ databases">
        <title>An insight into the sialome and mialome of the sand fly, Nyssomyia neivai.</title>
        <authorList>
            <person name="Sebastian V."/>
            <person name="Goulart T.M."/>
            <person name="Oliveira W."/>
            <person name="Calvo E."/>
            <person name="Oliveira L.F."/>
            <person name="Pinto M.C."/>
            <person name="Rosselino A.M."/>
            <person name="Ribeiro J.M."/>
        </authorList>
    </citation>
    <scope>NUCLEOTIDE SEQUENCE</scope>
</reference>
<protein>
    <submittedName>
        <fullName evidence="3">Putative neurochondrin/leucine-rich protein neurochondrin</fullName>
    </submittedName>
</protein>
<accession>A0A1L8DAR4</accession>
<dbReference type="GO" id="GO:0031175">
    <property type="term" value="P:neuron projection development"/>
    <property type="evidence" value="ECO:0007669"/>
    <property type="project" value="TreeGrafter"/>
</dbReference>
<feature type="region of interest" description="Disordered" evidence="2">
    <location>
        <begin position="496"/>
        <end position="517"/>
    </location>
</feature>
<dbReference type="SUPFAM" id="SSF48371">
    <property type="entry name" value="ARM repeat"/>
    <property type="match status" value="1"/>
</dbReference>
<evidence type="ECO:0000256" key="1">
    <source>
        <dbReference type="ARBA" id="ARBA00006927"/>
    </source>
</evidence>
<name>A0A1L8DAR4_9DIPT</name>
<dbReference type="InterPro" id="IPR008709">
    <property type="entry name" value="Neurochondrin"/>
</dbReference>
<dbReference type="GO" id="GO:0048168">
    <property type="term" value="P:regulation of neuronal synaptic plasticity"/>
    <property type="evidence" value="ECO:0007669"/>
    <property type="project" value="TreeGrafter"/>
</dbReference>
<sequence>MADSGISEPIKKCVAILGAAKSDTEKFAALFMVTKLVKGKDCTDVAKKALFDAIGFKFLKKLIKAENVPDDCPPIVYKSVALSILTSFCELESLATNPEMLTNIPVFFTIIEDADDEDDNDNLIVVTESYKCLQAIAQFEPGQKALLEAQAIPKLSQIYAQKSFQTDEALRVIITLCSKFGPQAWSTDPKVFNGLMTRIGLDFETDHSERKFDLCTILATLLFTCRRDVIIKTVEGEIWPESIYKGLNDILKSKIGKNQRDPALKLSAQALEFFGVEWTLNDEEKPKQFFLLLLQLAAIEVRMQMDNKSFNQAATQAELITACFIILELSVNYMATDQLDLDQKEKQQVYTALKGAFSGVMSVLTKLSTSEARNNLSGKDKSFAAAMVRVLSAWLAQETTAMRPGLYQVLPYMFQLANSTFQESRQYRLENKANPDAADGPADVLRVMLPALCHLAVEDKARQILFKTKQDEALYECLVFHFSIAHWKRPPVPRAERLKRLNEPDPGPTPRQQEEMKDSRAAIVSLCNIFMNLTVLEVKVVEESLLFSNLLRFIFENLPELKDTPDNLVMHGHLAVLGLLMLKQQAKKVKKNDFSICRYIQATIRFLWDAYIVDESNDPTALVVSIAYKEHWMEIMELWFLGMQTMSGVILQIPWISEFALESGWAEGIVETLKKVKIGTVPGNVKSAFEDLLCQLVEANSDVPAKLKKADALRVCRNHRMMELGKKLFGD</sequence>
<dbReference type="Pfam" id="PF05536">
    <property type="entry name" value="Neurochondrin"/>
    <property type="match status" value="1"/>
</dbReference>
<dbReference type="PANTHER" id="PTHR13109:SF7">
    <property type="entry name" value="NEUROCHONDRIN"/>
    <property type="match status" value="1"/>
</dbReference>
<organism evidence="3">
    <name type="scientific">Nyssomyia neivai</name>
    <dbReference type="NCBI Taxonomy" id="330878"/>
    <lineage>
        <taxon>Eukaryota</taxon>
        <taxon>Metazoa</taxon>
        <taxon>Ecdysozoa</taxon>
        <taxon>Arthropoda</taxon>
        <taxon>Hexapoda</taxon>
        <taxon>Insecta</taxon>
        <taxon>Pterygota</taxon>
        <taxon>Neoptera</taxon>
        <taxon>Endopterygota</taxon>
        <taxon>Diptera</taxon>
        <taxon>Nematocera</taxon>
        <taxon>Psychodoidea</taxon>
        <taxon>Psychodidae</taxon>
        <taxon>Nyssomyia</taxon>
    </lineage>
</organism>